<feature type="domain" description="DUF112" evidence="2">
    <location>
        <begin position="18"/>
        <end position="439"/>
    </location>
</feature>
<feature type="transmembrane region" description="Helical" evidence="1">
    <location>
        <begin position="198"/>
        <end position="218"/>
    </location>
</feature>
<feature type="transmembrane region" description="Helical" evidence="1">
    <location>
        <begin position="390"/>
        <end position="408"/>
    </location>
</feature>
<keyword evidence="1" id="KW-0472">Membrane</keyword>
<reference evidence="3" key="1">
    <citation type="submission" date="2010-01" db="EMBL/GenBank/DDBJ databases">
        <title>Genome fragments of uncultured bacteria from the North Pacific subtropical Gyre.</title>
        <authorList>
            <person name="Pham V.D."/>
            <person name="Delong E.F."/>
        </authorList>
    </citation>
    <scope>NUCLEOTIDE SEQUENCE</scope>
</reference>
<feature type="transmembrane region" description="Helical" evidence="1">
    <location>
        <begin position="20"/>
        <end position="47"/>
    </location>
</feature>
<dbReference type="InterPro" id="IPR002823">
    <property type="entry name" value="DUF112_TM"/>
</dbReference>
<dbReference type="PANTHER" id="PTHR35342">
    <property type="entry name" value="TRICARBOXYLIC TRANSPORT PROTEIN"/>
    <property type="match status" value="1"/>
</dbReference>
<dbReference type="Pfam" id="PF01970">
    <property type="entry name" value="TctA"/>
    <property type="match status" value="1"/>
</dbReference>
<proteinExistence type="predicted"/>
<keyword evidence="1" id="KW-1133">Transmembrane helix</keyword>
<dbReference type="EMBL" id="GU568002">
    <property type="protein sequence ID" value="ADI22964.1"/>
    <property type="molecule type" value="Genomic_DNA"/>
</dbReference>
<dbReference type="AlphaFoldDB" id="E7C690"/>
<dbReference type="PANTHER" id="PTHR35342:SF5">
    <property type="entry name" value="TRICARBOXYLIC TRANSPORT PROTEIN"/>
    <property type="match status" value="1"/>
</dbReference>
<accession>E7C690</accession>
<protein>
    <submittedName>
        <fullName evidence="3">Uncharacterized protein conserved in bacteria</fullName>
    </submittedName>
</protein>
<feature type="transmembrane region" description="Helical" evidence="1">
    <location>
        <begin position="329"/>
        <end position="349"/>
    </location>
</feature>
<keyword evidence="1" id="KW-0812">Transmembrane</keyword>
<sequence length="502" mass="53101">MSPDVLDGLAQASQFNTIIAVAVGCFIGLVVGMIPGLTISTGIIIVLPLTFVLSPEISIALLLGLYVSGMTGGSFSAILLNIPGTPSASATAMDGNPMARNGEAGRAMGIAIVASFFGGFFSFLCLFFVAPLLAEVALQFQSPDLFSLVFFGLTIICSFAAKSLIKGFLSAALGLAIVTVGQDPMMGTHRFTFGEINLIGGIHFLTALIGLFAIPQLVDNFTELINSNSGSGAVTKIRSVIPSFADLKLMRLPISIGAPVGSFLGILPGAGGPIAAFISYDYSKRLSSDPDRFGKGSPQGIAAPESANNAVTGGALIPMMTLGIPGDPVTAILIGALLIHGLTPGPLLFIENGEFAYGVIFSFFWANIFNIIIALISLRVLVKVLTIPKTLLMPSIAILCVIGSYALRNNFFDVYVMFAFGMLGLAMRWLEIPIIPLLLAMVLGRQLEEHLRVSLIASKNDVSIFFTSPFSLFFLCLATGSIIWSLFAEYKRRINSTYPTSP</sequence>
<feature type="transmembrane region" description="Helical" evidence="1">
    <location>
        <begin position="145"/>
        <end position="161"/>
    </location>
</feature>
<evidence type="ECO:0000259" key="2">
    <source>
        <dbReference type="Pfam" id="PF01970"/>
    </source>
</evidence>
<feature type="transmembrane region" description="Helical" evidence="1">
    <location>
        <begin position="464"/>
        <end position="487"/>
    </location>
</feature>
<organism evidence="3">
    <name type="scientific">uncultured nuHF2 cluster bacterium HF0500_39O04</name>
    <dbReference type="NCBI Taxonomy" id="723590"/>
    <lineage>
        <taxon>Bacteria</taxon>
        <taxon>environmental samples</taxon>
    </lineage>
</organism>
<evidence type="ECO:0000256" key="1">
    <source>
        <dbReference type="SAM" id="Phobius"/>
    </source>
</evidence>
<feature type="transmembrane region" description="Helical" evidence="1">
    <location>
        <begin position="414"/>
        <end position="443"/>
    </location>
</feature>
<name>E7C690_9BACT</name>
<evidence type="ECO:0000313" key="3">
    <source>
        <dbReference type="EMBL" id="ADI22964.1"/>
    </source>
</evidence>
<feature type="transmembrane region" description="Helical" evidence="1">
    <location>
        <begin position="107"/>
        <end position="133"/>
    </location>
</feature>
<feature type="transmembrane region" description="Helical" evidence="1">
    <location>
        <begin position="355"/>
        <end position="378"/>
    </location>
</feature>
<feature type="transmembrane region" description="Helical" evidence="1">
    <location>
        <begin position="256"/>
        <end position="278"/>
    </location>
</feature>